<keyword evidence="3" id="KW-1185">Reference proteome</keyword>
<dbReference type="Proteomes" id="UP000198287">
    <property type="component" value="Unassembled WGS sequence"/>
</dbReference>
<protein>
    <submittedName>
        <fullName evidence="2">Uncharacterized protein</fullName>
    </submittedName>
</protein>
<dbReference type="AlphaFoldDB" id="A0A226EED0"/>
<feature type="transmembrane region" description="Helical" evidence="1">
    <location>
        <begin position="6"/>
        <end position="29"/>
    </location>
</feature>
<keyword evidence="1" id="KW-0472">Membrane</keyword>
<evidence type="ECO:0000256" key="1">
    <source>
        <dbReference type="SAM" id="Phobius"/>
    </source>
</evidence>
<proteinExistence type="predicted"/>
<comment type="caution">
    <text evidence="2">The sequence shown here is derived from an EMBL/GenBank/DDBJ whole genome shotgun (WGS) entry which is preliminary data.</text>
</comment>
<gene>
    <name evidence="2" type="ORF">Fcan01_10213</name>
</gene>
<accession>A0A226EED0</accession>
<reference evidence="2 3" key="1">
    <citation type="submission" date="2015-12" db="EMBL/GenBank/DDBJ databases">
        <title>The genome of Folsomia candida.</title>
        <authorList>
            <person name="Faddeeva A."/>
            <person name="Derks M.F."/>
            <person name="Anvar Y."/>
            <person name="Smit S."/>
            <person name="Van Straalen N."/>
            <person name="Roelofs D."/>
        </authorList>
    </citation>
    <scope>NUCLEOTIDE SEQUENCE [LARGE SCALE GENOMIC DNA]</scope>
    <source>
        <strain evidence="2 3">VU population</strain>
        <tissue evidence="2">Whole body</tissue>
    </source>
</reference>
<sequence length="136" mass="15631">MDHVTGFTAGLIASISLVYIAIAPIDYLIAFLKASTLTKWLNNWNEIEDDMQQMGFTRDKIEIQKFMKYVIPFFEFAPILVFGSIETFLTFDVKYPIHCVLVIIYNYLPHMCYASGESQALIMLKCLQVEFGEVIL</sequence>
<feature type="transmembrane region" description="Helical" evidence="1">
    <location>
        <begin position="69"/>
        <end position="89"/>
    </location>
</feature>
<organism evidence="2 3">
    <name type="scientific">Folsomia candida</name>
    <name type="common">Springtail</name>
    <dbReference type="NCBI Taxonomy" id="158441"/>
    <lineage>
        <taxon>Eukaryota</taxon>
        <taxon>Metazoa</taxon>
        <taxon>Ecdysozoa</taxon>
        <taxon>Arthropoda</taxon>
        <taxon>Hexapoda</taxon>
        <taxon>Collembola</taxon>
        <taxon>Entomobryomorpha</taxon>
        <taxon>Isotomoidea</taxon>
        <taxon>Isotomidae</taxon>
        <taxon>Proisotominae</taxon>
        <taxon>Folsomia</taxon>
    </lineage>
</organism>
<name>A0A226EED0_FOLCA</name>
<keyword evidence="1" id="KW-0812">Transmembrane</keyword>
<keyword evidence="1" id="KW-1133">Transmembrane helix</keyword>
<dbReference type="EMBL" id="LNIX01000005">
    <property type="protein sequence ID" value="OXA55036.1"/>
    <property type="molecule type" value="Genomic_DNA"/>
</dbReference>
<evidence type="ECO:0000313" key="2">
    <source>
        <dbReference type="EMBL" id="OXA55036.1"/>
    </source>
</evidence>
<evidence type="ECO:0000313" key="3">
    <source>
        <dbReference type="Proteomes" id="UP000198287"/>
    </source>
</evidence>